<comment type="cofactor">
    <cofactor evidence="14">
        <name>Zn(2+)</name>
        <dbReference type="ChEBI" id="CHEBI:29105"/>
    </cofactor>
    <text evidence="14">Binds 1 zinc ion per subunit.</text>
</comment>
<sequence>MIHLARLWGIGVRLHWSVLSVVAVLVLGLGFARFPVAFPDRSGAAYLLAGLGAAVGFLASLLAHELAHAVVARREGRRVEGITLWMLGGLASLRGDARTPGEDFRVAAVGPATSVLAAAVFGLAATLAEAAGTDALATGVLAYLTLANVVLAVFNLLPAAPLDGGRILRAALWRRWGDRHRATVVSADVGRGFGVGLVVLGGLALVTGRADGLWLAMVGVFIAVAATAERWQAELGAALSHLRVRDVMTPDPVTADGAQAVGPFLRDLAPARGHSAFPLVDEVGRLQGLITLDRLKDVPVDRRDVTALRDVACPPADVTVSGPDEPLPDLLSDLDGRADGRALVVDGGRLVGIVSPSDITRAAVLHGPGAGR</sequence>
<accession>A0ABW3QQB3</accession>
<protein>
    <recommendedName>
        <fullName evidence="14">Zinc metalloprotease</fullName>
    </recommendedName>
</protein>
<feature type="transmembrane region" description="Helical" evidence="14">
    <location>
        <begin position="104"/>
        <end position="128"/>
    </location>
</feature>
<keyword evidence="7" id="KW-0677">Repeat</keyword>
<keyword evidence="13 14" id="KW-0472">Membrane</keyword>
<comment type="similarity">
    <text evidence="2 14">Belongs to the peptidase M50B family.</text>
</comment>
<keyword evidence="18" id="KW-1185">Reference proteome</keyword>
<dbReference type="InterPro" id="IPR046342">
    <property type="entry name" value="CBS_dom_sf"/>
</dbReference>
<feature type="transmembrane region" description="Helical" evidence="14">
    <location>
        <begin position="140"/>
        <end position="162"/>
    </location>
</feature>
<dbReference type="EMBL" id="JBHTLK010000024">
    <property type="protein sequence ID" value="MFD1147003.1"/>
    <property type="molecule type" value="Genomic_DNA"/>
</dbReference>
<evidence type="ECO:0000256" key="8">
    <source>
        <dbReference type="ARBA" id="ARBA00022801"/>
    </source>
</evidence>
<evidence type="ECO:0000256" key="3">
    <source>
        <dbReference type="ARBA" id="ARBA00022475"/>
    </source>
</evidence>
<keyword evidence="10 14" id="KW-1133">Transmembrane helix</keyword>
<evidence type="ECO:0000256" key="4">
    <source>
        <dbReference type="ARBA" id="ARBA00022670"/>
    </source>
</evidence>
<dbReference type="PROSITE" id="PS51371">
    <property type="entry name" value="CBS"/>
    <property type="match status" value="1"/>
</dbReference>
<dbReference type="Pfam" id="PF00571">
    <property type="entry name" value="CBS"/>
    <property type="match status" value="2"/>
</dbReference>
<dbReference type="GO" id="GO:0008233">
    <property type="term" value="F:peptidase activity"/>
    <property type="evidence" value="ECO:0007669"/>
    <property type="project" value="UniProtKB-KW"/>
</dbReference>
<keyword evidence="8 14" id="KW-0378">Hydrolase</keyword>
<keyword evidence="3 14" id="KW-1003">Cell membrane</keyword>
<evidence type="ECO:0000259" key="16">
    <source>
        <dbReference type="PROSITE" id="PS51371"/>
    </source>
</evidence>
<keyword evidence="4 14" id="KW-0645">Protease</keyword>
<dbReference type="Proteomes" id="UP001597168">
    <property type="component" value="Unassembled WGS sequence"/>
</dbReference>
<evidence type="ECO:0000256" key="13">
    <source>
        <dbReference type="ARBA" id="ARBA00023136"/>
    </source>
</evidence>
<feature type="domain" description="CBS" evidence="16">
    <location>
        <begin position="248"/>
        <end position="305"/>
    </location>
</feature>
<dbReference type="PANTHER" id="PTHR39188:SF3">
    <property type="entry name" value="STAGE IV SPORULATION PROTEIN FB"/>
    <property type="match status" value="1"/>
</dbReference>
<feature type="transmembrane region" description="Helical" evidence="14">
    <location>
        <begin position="12"/>
        <end position="32"/>
    </location>
</feature>
<dbReference type="CDD" id="cd06164">
    <property type="entry name" value="S2P-M50_SpoIVFB_CBS"/>
    <property type="match status" value="1"/>
</dbReference>
<comment type="caution">
    <text evidence="17">The sequence shown here is derived from an EMBL/GenBank/DDBJ whole genome shotgun (WGS) entry which is preliminary data.</text>
</comment>
<evidence type="ECO:0000256" key="6">
    <source>
        <dbReference type="ARBA" id="ARBA00022723"/>
    </source>
</evidence>
<evidence type="ECO:0000256" key="5">
    <source>
        <dbReference type="ARBA" id="ARBA00022692"/>
    </source>
</evidence>
<evidence type="ECO:0000256" key="2">
    <source>
        <dbReference type="ARBA" id="ARBA00007931"/>
    </source>
</evidence>
<keyword evidence="6 14" id="KW-0479">Metal-binding</keyword>
<dbReference type="PIRSF" id="PIRSF006404">
    <property type="entry name" value="UCP006404_Pept_M50_CBS"/>
    <property type="match status" value="1"/>
</dbReference>
<evidence type="ECO:0000256" key="10">
    <source>
        <dbReference type="ARBA" id="ARBA00022989"/>
    </source>
</evidence>
<keyword evidence="11 14" id="KW-0482">Metalloprotease</keyword>
<dbReference type="InterPro" id="IPR016483">
    <property type="entry name" value="UCP006404_Pept_M50_CBS"/>
</dbReference>
<dbReference type="RefSeq" id="WP_380721725.1">
    <property type="nucleotide sequence ID" value="NZ_JBHTLK010000024.1"/>
</dbReference>
<evidence type="ECO:0000256" key="9">
    <source>
        <dbReference type="ARBA" id="ARBA00022833"/>
    </source>
</evidence>
<proteinExistence type="inferred from homology"/>
<dbReference type="Gene3D" id="3.10.580.10">
    <property type="entry name" value="CBS-domain"/>
    <property type="match status" value="1"/>
</dbReference>
<dbReference type="PANTHER" id="PTHR39188">
    <property type="entry name" value="MEMBRANE-ASSOCIATED ZINC METALLOPROTEASE M50B"/>
    <property type="match status" value="1"/>
</dbReference>
<comment type="subcellular location">
    <subcellularLocation>
        <location evidence="1 14">Cell membrane</location>
        <topology evidence="1 14">Multi-pass membrane protein</topology>
    </subcellularLocation>
</comment>
<evidence type="ECO:0000256" key="12">
    <source>
        <dbReference type="ARBA" id="ARBA00023122"/>
    </source>
</evidence>
<evidence type="ECO:0000313" key="18">
    <source>
        <dbReference type="Proteomes" id="UP001597168"/>
    </source>
</evidence>
<dbReference type="Pfam" id="PF02163">
    <property type="entry name" value="Peptidase_M50"/>
    <property type="match status" value="2"/>
</dbReference>
<name>A0ABW3QQB3_9PSEU</name>
<evidence type="ECO:0000256" key="11">
    <source>
        <dbReference type="ARBA" id="ARBA00023049"/>
    </source>
</evidence>
<dbReference type="SMART" id="SM00116">
    <property type="entry name" value="CBS"/>
    <property type="match status" value="2"/>
</dbReference>
<gene>
    <name evidence="17" type="ORF">ACFQ3T_07690</name>
</gene>
<dbReference type="InterPro" id="IPR000644">
    <property type="entry name" value="CBS_dom"/>
</dbReference>
<keyword evidence="12 15" id="KW-0129">CBS domain</keyword>
<reference evidence="18" key="1">
    <citation type="journal article" date="2019" name="Int. J. Syst. Evol. Microbiol.">
        <title>The Global Catalogue of Microorganisms (GCM) 10K type strain sequencing project: providing services to taxonomists for standard genome sequencing and annotation.</title>
        <authorList>
            <consortium name="The Broad Institute Genomics Platform"/>
            <consortium name="The Broad Institute Genome Sequencing Center for Infectious Disease"/>
            <person name="Wu L."/>
            <person name="Ma J."/>
        </authorList>
    </citation>
    <scope>NUCLEOTIDE SEQUENCE [LARGE SCALE GENOMIC DNA]</scope>
    <source>
        <strain evidence="18">CCUG 60214</strain>
    </source>
</reference>
<dbReference type="InterPro" id="IPR008915">
    <property type="entry name" value="Peptidase_M50"/>
</dbReference>
<evidence type="ECO:0000256" key="1">
    <source>
        <dbReference type="ARBA" id="ARBA00004651"/>
    </source>
</evidence>
<dbReference type="GO" id="GO:0006508">
    <property type="term" value="P:proteolysis"/>
    <property type="evidence" value="ECO:0007669"/>
    <property type="project" value="UniProtKB-KW"/>
</dbReference>
<evidence type="ECO:0000256" key="15">
    <source>
        <dbReference type="PROSITE-ProRule" id="PRU00703"/>
    </source>
</evidence>
<evidence type="ECO:0000256" key="14">
    <source>
        <dbReference type="PIRNR" id="PIRNR006404"/>
    </source>
</evidence>
<keyword evidence="5 14" id="KW-0812">Transmembrane</keyword>
<feature type="transmembrane region" description="Helical" evidence="14">
    <location>
        <begin position="183"/>
        <end position="206"/>
    </location>
</feature>
<evidence type="ECO:0000313" key="17">
    <source>
        <dbReference type="EMBL" id="MFD1147003.1"/>
    </source>
</evidence>
<feature type="transmembrane region" description="Helical" evidence="14">
    <location>
        <begin position="44"/>
        <end position="64"/>
    </location>
</feature>
<evidence type="ECO:0000256" key="7">
    <source>
        <dbReference type="ARBA" id="ARBA00022737"/>
    </source>
</evidence>
<keyword evidence="9 14" id="KW-0862">Zinc</keyword>
<organism evidence="17 18">
    <name type="scientific">Saccharothrix hoggarensis</name>
    <dbReference type="NCBI Taxonomy" id="913853"/>
    <lineage>
        <taxon>Bacteria</taxon>
        <taxon>Bacillati</taxon>
        <taxon>Actinomycetota</taxon>
        <taxon>Actinomycetes</taxon>
        <taxon>Pseudonocardiales</taxon>
        <taxon>Pseudonocardiaceae</taxon>
        <taxon>Saccharothrix</taxon>
    </lineage>
</organism>
<dbReference type="SUPFAM" id="SSF54631">
    <property type="entry name" value="CBS-domain pair"/>
    <property type="match status" value="1"/>
</dbReference>